<reference evidence="2 3" key="1">
    <citation type="submission" date="2024-07" db="EMBL/GenBank/DDBJ databases">
        <title>Section-level genome sequencing and comparative genomics of Aspergillus sections Usti and Cavernicolus.</title>
        <authorList>
            <consortium name="Lawrence Berkeley National Laboratory"/>
            <person name="Nybo J.L."/>
            <person name="Vesth T.C."/>
            <person name="Theobald S."/>
            <person name="Frisvad J.C."/>
            <person name="Larsen T.O."/>
            <person name="Kjaerboelling I."/>
            <person name="Rothschild-Mancinelli K."/>
            <person name="Lyhne E.K."/>
            <person name="Kogle M.E."/>
            <person name="Barry K."/>
            <person name="Clum A."/>
            <person name="Na H."/>
            <person name="Ledsgaard L."/>
            <person name="Lin J."/>
            <person name="Lipzen A."/>
            <person name="Kuo A."/>
            <person name="Riley R."/>
            <person name="Mondo S."/>
            <person name="Labutti K."/>
            <person name="Haridas S."/>
            <person name="Pangalinan J."/>
            <person name="Salamov A.A."/>
            <person name="Simmons B.A."/>
            <person name="Magnuson J.K."/>
            <person name="Chen J."/>
            <person name="Drula E."/>
            <person name="Henrissat B."/>
            <person name="Wiebenga A."/>
            <person name="Lubbers R.J."/>
            <person name="Gomes A.C."/>
            <person name="Makela M.R."/>
            <person name="Stajich J."/>
            <person name="Grigoriev I.V."/>
            <person name="Mortensen U.H."/>
            <person name="De Vries R.P."/>
            <person name="Baker S.E."/>
            <person name="Andersen M.R."/>
        </authorList>
    </citation>
    <scope>NUCLEOTIDE SEQUENCE [LARGE SCALE GENOMIC DNA]</scope>
    <source>
        <strain evidence="2 3">CBS 209.92</strain>
    </source>
</reference>
<keyword evidence="1" id="KW-0732">Signal</keyword>
<organism evidence="2 3">
    <name type="scientific">Aspergillus keveii</name>
    <dbReference type="NCBI Taxonomy" id="714993"/>
    <lineage>
        <taxon>Eukaryota</taxon>
        <taxon>Fungi</taxon>
        <taxon>Dikarya</taxon>
        <taxon>Ascomycota</taxon>
        <taxon>Pezizomycotina</taxon>
        <taxon>Eurotiomycetes</taxon>
        <taxon>Eurotiomycetidae</taxon>
        <taxon>Eurotiales</taxon>
        <taxon>Aspergillaceae</taxon>
        <taxon>Aspergillus</taxon>
        <taxon>Aspergillus subgen. Nidulantes</taxon>
    </lineage>
</organism>
<accession>A0ABR4GE78</accession>
<feature type="signal peptide" evidence="1">
    <location>
        <begin position="1"/>
        <end position="32"/>
    </location>
</feature>
<evidence type="ECO:0000313" key="3">
    <source>
        <dbReference type="Proteomes" id="UP001610563"/>
    </source>
</evidence>
<dbReference type="Proteomes" id="UP001610563">
    <property type="component" value="Unassembled WGS sequence"/>
</dbReference>
<protein>
    <recommendedName>
        <fullName evidence="4">GPI anchored protein</fullName>
    </recommendedName>
</protein>
<evidence type="ECO:0008006" key="4">
    <source>
        <dbReference type="Google" id="ProtNLM"/>
    </source>
</evidence>
<comment type="caution">
    <text evidence="2">The sequence shown here is derived from an EMBL/GenBank/DDBJ whole genome shotgun (WGS) entry which is preliminary data.</text>
</comment>
<keyword evidence="3" id="KW-1185">Reference proteome</keyword>
<sequence>MKMKMKLPGVSAGLVTSLLLLLSTTTTTTTFAQECNRDFYVASQDDLTSISRNCSILDGTIYINGTYNGSFILSGITSITRSLRVAWWDDAPTPQISNMELRDLQYVRVIELTSLTASNFSAPKLESVVTLRLGQEKLGSEALLPSLRSGGLMSIVGNYSRVVLDSLERVNDSLAICTMPYCDESMGKSIIDSPLNVTLPSLVTANRVAIASKASIVSAPKLESIADLGDIKSQMLRLTLPESPVSVSFPLLESLDGSLEVEGAIERIDLPSLLNTSETISIVTSHPLNLSLPLVSSSGYIRLIGEFESVDLPDLESIQSMHIRSSLPLDCGPLDDRFDYGGDTAGYFYECESASGSGSLSSLMRVDAAIGVVIGVVESTVFLGCGLW</sequence>
<evidence type="ECO:0000313" key="2">
    <source>
        <dbReference type="EMBL" id="KAL2797348.1"/>
    </source>
</evidence>
<name>A0ABR4GE78_9EURO</name>
<proteinExistence type="predicted"/>
<dbReference type="EMBL" id="JBFTWV010000020">
    <property type="protein sequence ID" value="KAL2797348.1"/>
    <property type="molecule type" value="Genomic_DNA"/>
</dbReference>
<feature type="chain" id="PRO_5045831643" description="GPI anchored protein" evidence="1">
    <location>
        <begin position="33"/>
        <end position="388"/>
    </location>
</feature>
<evidence type="ECO:0000256" key="1">
    <source>
        <dbReference type="SAM" id="SignalP"/>
    </source>
</evidence>
<gene>
    <name evidence="2" type="ORF">BJX66DRAFT_298162</name>
</gene>